<feature type="non-terminal residue" evidence="2">
    <location>
        <position position="1"/>
    </location>
</feature>
<organism evidence="2">
    <name type="scientific">marine sediment metagenome</name>
    <dbReference type="NCBI Taxonomy" id="412755"/>
    <lineage>
        <taxon>unclassified sequences</taxon>
        <taxon>metagenomes</taxon>
        <taxon>ecological metagenomes</taxon>
    </lineage>
</organism>
<protein>
    <submittedName>
        <fullName evidence="2">Uncharacterized protein</fullName>
    </submittedName>
</protein>
<feature type="transmembrane region" description="Helical" evidence="1">
    <location>
        <begin position="164"/>
        <end position="185"/>
    </location>
</feature>
<feature type="transmembrane region" description="Helical" evidence="1">
    <location>
        <begin position="83"/>
        <end position="102"/>
    </location>
</feature>
<evidence type="ECO:0000256" key="1">
    <source>
        <dbReference type="SAM" id="Phobius"/>
    </source>
</evidence>
<feature type="transmembrane region" description="Helical" evidence="1">
    <location>
        <begin position="114"/>
        <end position="136"/>
    </location>
</feature>
<evidence type="ECO:0000313" key="2">
    <source>
        <dbReference type="EMBL" id="KKK55830.1"/>
    </source>
</evidence>
<comment type="caution">
    <text evidence="2">The sequence shown here is derived from an EMBL/GenBank/DDBJ whole genome shotgun (WGS) entry which is preliminary data.</text>
</comment>
<name>A0A0F8X4J5_9ZZZZ</name>
<gene>
    <name evidence="2" type="ORF">LCGC14_3070620</name>
</gene>
<dbReference type="AlphaFoldDB" id="A0A0F8X4J5"/>
<accession>A0A0F8X4J5</accession>
<feature type="transmembrane region" description="Helical" evidence="1">
    <location>
        <begin position="191"/>
        <end position="210"/>
    </location>
</feature>
<proteinExistence type="predicted"/>
<sequence length="351" mass="37730">EKQVAFTTEALIEMERVLEQLPFSKVLDSFERITASLKNMSDKLTIGFVPIAELVGGSIATIVRGIEGIANLIFPVIRAFTEWGVAMVNLFGALISLLPPVILLKGALSLLRPILVHIAAAFILLAEVATVAINFLTAHVNKMVKGIDDTLNAFFSGISKNINFLLKGIAFNVGKGGALIVGAFAKGLLSGATFVVEAVTAIATIVADFLTGFSPAKRGPLSIIDKGAANLAKAWVEGFITGISDSFDEVLAFVDERLGEIGGFSREQVEGRLAQLDVAIQPFKDSLSIIKADMEAIAGFVDPAVRVLDRQRRQMLSMFESGRDAGIENLRILDRQIEGLEALGEFEQDRV</sequence>
<keyword evidence="1" id="KW-0472">Membrane</keyword>
<dbReference type="EMBL" id="LAZR01065302">
    <property type="protein sequence ID" value="KKK55830.1"/>
    <property type="molecule type" value="Genomic_DNA"/>
</dbReference>
<feature type="non-terminal residue" evidence="2">
    <location>
        <position position="351"/>
    </location>
</feature>
<keyword evidence="1" id="KW-1133">Transmembrane helix</keyword>
<reference evidence="2" key="1">
    <citation type="journal article" date="2015" name="Nature">
        <title>Complex archaea that bridge the gap between prokaryotes and eukaryotes.</title>
        <authorList>
            <person name="Spang A."/>
            <person name="Saw J.H."/>
            <person name="Jorgensen S.L."/>
            <person name="Zaremba-Niedzwiedzka K."/>
            <person name="Martijn J."/>
            <person name="Lind A.E."/>
            <person name="van Eijk R."/>
            <person name="Schleper C."/>
            <person name="Guy L."/>
            <person name="Ettema T.J."/>
        </authorList>
    </citation>
    <scope>NUCLEOTIDE SEQUENCE</scope>
</reference>
<keyword evidence="1" id="KW-0812">Transmembrane</keyword>